<keyword evidence="2" id="KW-1185">Reference proteome</keyword>
<feature type="region of interest" description="Disordered" evidence="1">
    <location>
        <begin position="1"/>
        <end position="196"/>
    </location>
</feature>
<dbReference type="KEGG" id="ppad:109265224"/>
<feature type="compositionally biased region" description="Polar residues" evidence="1">
    <location>
        <begin position="155"/>
        <end position="170"/>
    </location>
</feature>
<feature type="compositionally biased region" description="Basic and acidic residues" evidence="1">
    <location>
        <begin position="142"/>
        <end position="153"/>
    </location>
</feature>
<protein>
    <submittedName>
        <fullName evidence="3">Translation initiation factor IF-2-like</fullName>
    </submittedName>
</protein>
<reference evidence="3" key="1">
    <citation type="submission" date="2025-08" db="UniProtKB">
        <authorList>
            <consortium name="RefSeq"/>
        </authorList>
    </citation>
    <scope>IDENTIFICATION</scope>
    <source>
        <tissue evidence="3">Whole blood</tissue>
    </source>
</reference>
<accession>A0A9V1FFP2</accession>
<feature type="region of interest" description="Disordered" evidence="1">
    <location>
        <begin position="234"/>
        <end position="280"/>
    </location>
</feature>
<dbReference type="AlphaFoldDB" id="A0A9V1FFP2"/>
<feature type="compositionally biased region" description="Basic residues" evidence="1">
    <location>
        <begin position="84"/>
        <end position="99"/>
    </location>
</feature>
<evidence type="ECO:0000256" key="1">
    <source>
        <dbReference type="SAM" id="MobiDB-lite"/>
    </source>
</evidence>
<dbReference type="Proteomes" id="UP001165780">
    <property type="component" value="Unplaced"/>
</dbReference>
<evidence type="ECO:0000313" key="2">
    <source>
        <dbReference type="Proteomes" id="UP001165780"/>
    </source>
</evidence>
<proteinExistence type="predicted"/>
<sequence>MASYLSPLHKHHRHVGFRGQLRERSLQAPGVLCGTKAERGAGQSRRPGPRREVHGGGGASASPTAPPPAAARGPGPSPRTPARAGRRVPGRLPHPRSRRAQILAASPDQTPQIPRASGRKPPADKGRPVSPQPRLGFHRPTRHNERGPQEHRLTPSFTPTQTHLKTSLSGVRSAPDRRLPTSPASQPRGSQPYPGFWVPTAYVKGSAGPPGSSGGRPPTFRSEALRRHCEGLLRTEGKGGGLPAATRSHALLGAGGRAARVRMTKQKSTPVQPWRLRQRA</sequence>
<evidence type="ECO:0000313" key="3">
    <source>
        <dbReference type="RefSeq" id="XP_019301875.2"/>
    </source>
</evidence>
<dbReference type="GeneID" id="109265224"/>
<feature type="compositionally biased region" description="Pro residues" evidence="1">
    <location>
        <begin position="64"/>
        <end position="79"/>
    </location>
</feature>
<dbReference type="RefSeq" id="XP_019301875.2">
    <property type="nucleotide sequence ID" value="XM_019446330.2"/>
</dbReference>
<organism evidence="2 3">
    <name type="scientific">Panthera pardus</name>
    <name type="common">Leopard</name>
    <name type="synonym">Felis pardus</name>
    <dbReference type="NCBI Taxonomy" id="9691"/>
    <lineage>
        <taxon>Eukaryota</taxon>
        <taxon>Metazoa</taxon>
        <taxon>Chordata</taxon>
        <taxon>Craniata</taxon>
        <taxon>Vertebrata</taxon>
        <taxon>Euteleostomi</taxon>
        <taxon>Mammalia</taxon>
        <taxon>Eutheria</taxon>
        <taxon>Laurasiatheria</taxon>
        <taxon>Carnivora</taxon>
        <taxon>Feliformia</taxon>
        <taxon>Felidae</taxon>
        <taxon>Pantherinae</taxon>
        <taxon>Panthera</taxon>
    </lineage>
</organism>
<name>A0A9V1FFP2_PANPR</name>
<gene>
    <name evidence="3" type="primary">LOC109265224</name>
</gene>